<name>A0A1A8SL10_9TELE</name>
<organism evidence="2">
    <name type="scientific">Nothobranchius rachovii</name>
    <name type="common">bluefin notho</name>
    <dbReference type="NCBI Taxonomy" id="451742"/>
    <lineage>
        <taxon>Eukaryota</taxon>
        <taxon>Metazoa</taxon>
        <taxon>Chordata</taxon>
        <taxon>Craniata</taxon>
        <taxon>Vertebrata</taxon>
        <taxon>Euteleostomi</taxon>
        <taxon>Actinopterygii</taxon>
        <taxon>Neopterygii</taxon>
        <taxon>Teleostei</taxon>
        <taxon>Neoteleostei</taxon>
        <taxon>Acanthomorphata</taxon>
        <taxon>Ovalentaria</taxon>
        <taxon>Atherinomorphae</taxon>
        <taxon>Cyprinodontiformes</taxon>
        <taxon>Nothobranchiidae</taxon>
        <taxon>Nothobranchius</taxon>
    </lineage>
</organism>
<dbReference type="AlphaFoldDB" id="A0A1A8SL10"/>
<proteinExistence type="predicted"/>
<dbReference type="SUPFAM" id="SSF53098">
    <property type="entry name" value="Ribonuclease H-like"/>
    <property type="match status" value="1"/>
</dbReference>
<protein>
    <recommendedName>
        <fullName evidence="1">HAT C-terminal dimerisation domain-containing protein</fullName>
    </recommendedName>
</protein>
<feature type="domain" description="HAT C-terminal dimerisation" evidence="1">
    <location>
        <begin position="129"/>
        <end position="188"/>
    </location>
</feature>
<sequence length="215" mass="23939">VYVSCDPAMTQLVEQTSAFQAKLNMFATDLTGERMLHFPTLRKATSPPKVTAEMTGLVAKLKDNFTSRLEDLSLPTEAMQLTKDPFAAIAEETLSIKAKEVVSSIDEGQFLLELVDMQSSLTISQELRTNGPAKFWSQINAHQFPNLKNVAVTVLSMFGSTYICESSFSHMNAIKTNLRSSLTESTLHYCLRIALSSYEPNIPFLVQNKKCHLSH</sequence>
<evidence type="ECO:0000259" key="1">
    <source>
        <dbReference type="Pfam" id="PF05699"/>
    </source>
</evidence>
<dbReference type="InterPro" id="IPR008906">
    <property type="entry name" value="HATC_C_dom"/>
</dbReference>
<dbReference type="PANTHER" id="PTHR45913:SF5">
    <property type="entry name" value="GENERAL TRANSCRIPTION FACTOR II-I REPEAT DOMAIN-CONTAINING PROTEIN 2A-LIKE PROTEIN"/>
    <property type="match status" value="1"/>
</dbReference>
<accession>A0A1A8SL10</accession>
<dbReference type="PANTHER" id="PTHR45913">
    <property type="entry name" value="EPM2A-INTERACTING PROTEIN 1"/>
    <property type="match status" value="1"/>
</dbReference>
<reference evidence="2" key="1">
    <citation type="submission" date="2016-05" db="EMBL/GenBank/DDBJ databases">
        <authorList>
            <person name="Lavstsen T."/>
            <person name="Jespersen J.S."/>
        </authorList>
    </citation>
    <scope>NUCLEOTIDE SEQUENCE</scope>
    <source>
        <tissue evidence="2">Brain</tissue>
    </source>
</reference>
<dbReference type="EMBL" id="HAEI01016124">
    <property type="protein sequence ID" value="SBS18593.1"/>
    <property type="molecule type" value="Transcribed_RNA"/>
</dbReference>
<gene>
    <name evidence="2" type="primary">BX927234.1</name>
</gene>
<evidence type="ECO:0000313" key="2">
    <source>
        <dbReference type="EMBL" id="SBS18593.1"/>
    </source>
</evidence>
<dbReference type="InterPro" id="IPR012337">
    <property type="entry name" value="RNaseH-like_sf"/>
</dbReference>
<dbReference type="Pfam" id="PF05699">
    <property type="entry name" value="Dimer_Tnp_hAT"/>
    <property type="match status" value="1"/>
</dbReference>
<dbReference type="GO" id="GO:0046983">
    <property type="term" value="F:protein dimerization activity"/>
    <property type="evidence" value="ECO:0007669"/>
    <property type="project" value="InterPro"/>
</dbReference>
<reference evidence="2" key="2">
    <citation type="submission" date="2016-06" db="EMBL/GenBank/DDBJ databases">
        <title>The genome of a short-lived fish provides insights into sex chromosome evolution and the genetic control of aging.</title>
        <authorList>
            <person name="Reichwald K."/>
            <person name="Felder M."/>
            <person name="Petzold A."/>
            <person name="Koch P."/>
            <person name="Groth M."/>
            <person name="Platzer M."/>
        </authorList>
    </citation>
    <scope>NUCLEOTIDE SEQUENCE</scope>
    <source>
        <tissue evidence="2">Brain</tissue>
    </source>
</reference>
<feature type="non-terminal residue" evidence="2">
    <location>
        <position position="1"/>
    </location>
</feature>